<comment type="caution">
    <text evidence="5">The sequence shown here is derived from an EMBL/GenBank/DDBJ whole genome shotgun (WGS) entry which is preliminary data.</text>
</comment>
<dbReference type="GO" id="GO:0016020">
    <property type="term" value="C:membrane"/>
    <property type="evidence" value="ECO:0007669"/>
    <property type="project" value="InterPro"/>
</dbReference>
<keyword evidence="1" id="KW-1133">Transmembrane helix</keyword>
<dbReference type="InterPro" id="IPR001633">
    <property type="entry name" value="EAL_dom"/>
</dbReference>
<dbReference type="PROSITE" id="PS50883">
    <property type="entry name" value="EAL"/>
    <property type="match status" value="1"/>
</dbReference>
<proteinExistence type="predicted"/>
<gene>
    <name evidence="5" type="ORF">DFP86_109161</name>
</gene>
<protein>
    <submittedName>
        <fullName evidence="5">Diguanylate cyclase/phosphodiesterase</fullName>
    </submittedName>
</protein>
<feature type="transmembrane region" description="Helical" evidence="1">
    <location>
        <begin position="14"/>
        <end position="35"/>
    </location>
</feature>
<dbReference type="InterPro" id="IPR035919">
    <property type="entry name" value="EAL_sf"/>
</dbReference>
<feature type="transmembrane region" description="Helical" evidence="1">
    <location>
        <begin position="157"/>
        <end position="174"/>
    </location>
</feature>
<dbReference type="PROSITE" id="PS50885">
    <property type="entry name" value="HAMP"/>
    <property type="match status" value="1"/>
</dbReference>
<dbReference type="Gene3D" id="3.20.20.450">
    <property type="entry name" value="EAL domain"/>
    <property type="match status" value="1"/>
</dbReference>
<dbReference type="InterPro" id="IPR029787">
    <property type="entry name" value="Nucleotide_cyclase"/>
</dbReference>
<dbReference type="Gene3D" id="3.30.70.270">
    <property type="match status" value="1"/>
</dbReference>
<accession>A0A4R7B4K1</accession>
<dbReference type="PANTHER" id="PTHR33121:SF23">
    <property type="entry name" value="CYCLIC DI-GMP PHOSPHODIESTERASE PDEB"/>
    <property type="match status" value="1"/>
</dbReference>
<name>A0A4R7B4K1_9NEIS</name>
<keyword evidence="6" id="KW-1185">Reference proteome</keyword>
<dbReference type="InterPro" id="IPR032244">
    <property type="entry name" value="LapD_MoxY_N"/>
</dbReference>
<dbReference type="SMART" id="SM00052">
    <property type="entry name" value="EAL"/>
    <property type="match status" value="1"/>
</dbReference>
<feature type="domain" description="GGDEF" evidence="4">
    <location>
        <begin position="270"/>
        <end position="403"/>
    </location>
</feature>
<dbReference type="EMBL" id="SNZP01000009">
    <property type="protein sequence ID" value="TDR77914.1"/>
    <property type="molecule type" value="Genomic_DNA"/>
</dbReference>
<dbReference type="Proteomes" id="UP000295611">
    <property type="component" value="Unassembled WGS sequence"/>
</dbReference>
<dbReference type="InterPro" id="IPR000160">
    <property type="entry name" value="GGDEF_dom"/>
</dbReference>
<evidence type="ECO:0000256" key="1">
    <source>
        <dbReference type="SAM" id="Phobius"/>
    </source>
</evidence>
<dbReference type="SMART" id="SM00267">
    <property type="entry name" value="GGDEF"/>
    <property type="match status" value="1"/>
</dbReference>
<reference evidence="5 6" key="1">
    <citation type="submission" date="2019-03" db="EMBL/GenBank/DDBJ databases">
        <title>Genomic Encyclopedia of Type Strains, Phase III (KMG-III): the genomes of soil and plant-associated and newly described type strains.</title>
        <authorList>
            <person name="Whitman W."/>
        </authorList>
    </citation>
    <scope>NUCLEOTIDE SEQUENCE [LARGE SCALE GENOMIC DNA]</scope>
    <source>
        <strain evidence="5 6">CECT 8976</strain>
    </source>
</reference>
<evidence type="ECO:0000313" key="6">
    <source>
        <dbReference type="Proteomes" id="UP000295611"/>
    </source>
</evidence>
<dbReference type="InterPro" id="IPR042461">
    <property type="entry name" value="LapD_MoxY_peri_C"/>
</dbReference>
<keyword evidence="1" id="KW-0472">Membrane</keyword>
<dbReference type="PROSITE" id="PS50887">
    <property type="entry name" value="GGDEF"/>
    <property type="match status" value="1"/>
</dbReference>
<dbReference type="GO" id="GO:0071111">
    <property type="term" value="F:cyclic-guanylate-specific phosphodiesterase activity"/>
    <property type="evidence" value="ECO:0007669"/>
    <property type="project" value="InterPro"/>
</dbReference>
<evidence type="ECO:0000259" key="4">
    <source>
        <dbReference type="PROSITE" id="PS50887"/>
    </source>
</evidence>
<dbReference type="InterPro" id="IPR043128">
    <property type="entry name" value="Rev_trsase/Diguanyl_cyclase"/>
</dbReference>
<evidence type="ECO:0000259" key="3">
    <source>
        <dbReference type="PROSITE" id="PS50885"/>
    </source>
</evidence>
<feature type="domain" description="EAL" evidence="2">
    <location>
        <begin position="409"/>
        <end position="641"/>
    </location>
</feature>
<dbReference type="AlphaFoldDB" id="A0A4R7B4K1"/>
<dbReference type="CDD" id="cd06225">
    <property type="entry name" value="HAMP"/>
    <property type="match status" value="1"/>
</dbReference>
<dbReference type="Gene3D" id="3.30.110.200">
    <property type="match status" value="1"/>
</dbReference>
<dbReference type="GO" id="GO:0007165">
    <property type="term" value="P:signal transduction"/>
    <property type="evidence" value="ECO:0007669"/>
    <property type="project" value="InterPro"/>
</dbReference>
<dbReference type="SUPFAM" id="SSF55073">
    <property type="entry name" value="Nucleotide cyclase"/>
    <property type="match status" value="1"/>
</dbReference>
<dbReference type="PANTHER" id="PTHR33121">
    <property type="entry name" value="CYCLIC DI-GMP PHOSPHODIESTERASE PDEF"/>
    <property type="match status" value="1"/>
</dbReference>
<dbReference type="OrthoDB" id="5894408at2"/>
<evidence type="ECO:0000259" key="2">
    <source>
        <dbReference type="PROSITE" id="PS50883"/>
    </source>
</evidence>
<dbReference type="InterPro" id="IPR050706">
    <property type="entry name" value="Cyclic-di-GMP_PDE-like"/>
</dbReference>
<dbReference type="InterPro" id="IPR003660">
    <property type="entry name" value="HAMP_dom"/>
</dbReference>
<feature type="domain" description="HAMP" evidence="3">
    <location>
        <begin position="177"/>
        <end position="228"/>
    </location>
</feature>
<dbReference type="SUPFAM" id="SSF141868">
    <property type="entry name" value="EAL domain-like"/>
    <property type="match status" value="1"/>
</dbReference>
<dbReference type="Pfam" id="PF00563">
    <property type="entry name" value="EAL"/>
    <property type="match status" value="1"/>
</dbReference>
<evidence type="ECO:0000313" key="5">
    <source>
        <dbReference type="EMBL" id="TDR77914.1"/>
    </source>
</evidence>
<sequence>MAVSTTKFSLTQRLSTLLLMVVALSIGGALIANLLSARHYLVQQLGMQSSDTAQALALTLSQRPADRALDLAMLKAAVGRGDVAEVRWESPAGHAAIRLRMPAPLSDVPPWFVGLLPLAPAPGIAPVRRDGEPAGRIVVFAEPALAYLTLWQSALQTVLWLCVIGLSAALLGAFDIRRLRRQLLAVVGQARAISEQRFYKLPVPGIPELAEVAYAMNQMVDRLQLYLDGLRDELDRTRLAVLTDSSTGLPNREAFDQAFTRLLMPQDDPVSGFLLLARVANLAELNQRLGARRTDALLKRVADDLLAHCQANRGWMATRLRGADFAMLCPELASDSAKQLAGELCAAWDIYQDMGLTDRPGVGHIALTDFHSGDASDEVLRRASLTLTQAETGALNRWQVDLGDPLPDATVNDHDWKQLLDLVCCDGSLQLRWYPVCHPDGGVLWQEGMLFRPARGELSQMSALRLVAHALRLGLAHKIDLLTLELALTLGPRGRLAINFSPASLAHDDFLPGVLAQLQVHPTRRINFEFHETGLDEQWDSFVNFCQAVRSAGHQVAVEIQGHDLGLVARTHEAGIAYLVLDHALTQGIHADEGRAALVRGLLQMASLMAMEIEAKGVTAREDLEALVALGVHCLTGPAVR</sequence>
<dbReference type="Pfam" id="PF16448">
    <property type="entry name" value="LapD_MoxY_N"/>
    <property type="match status" value="1"/>
</dbReference>
<keyword evidence="1" id="KW-0812">Transmembrane</keyword>
<dbReference type="Pfam" id="PF00990">
    <property type="entry name" value="GGDEF"/>
    <property type="match status" value="1"/>
</dbReference>
<dbReference type="Gene3D" id="6.20.270.20">
    <property type="entry name" value="LapD/MoxY periplasmic domain"/>
    <property type="match status" value="1"/>
</dbReference>
<organism evidence="5 6">
    <name type="scientific">Paludibacterium purpuratum</name>
    <dbReference type="NCBI Taxonomy" id="1144873"/>
    <lineage>
        <taxon>Bacteria</taxon>
        <taxon>Pseudomonadati</taxon>
        <taxon>Pseudomonadota</taxon>
        <taxon>Betaproteobacteria</taxon>
        <taxon>Neisseriales</taxon>
        <taxon>Chromobacteriaceae</taxon>
        <taxon>Paludibacterium</taxon>
    </lineage>
</organism>